<reference evidence="2" key="1">
    <citation type="journal article" date="2020" name="Sci. Rep.">
        <title>A novel Asfarvirus-like virus identified as a potential cause of mass mortality of abalone.</title>
        <authorList>
            <person name="Matsuyama T."/>
            <person name="Takano T."/>
            <person name="Nishiki I."/>
            <person name="Fujiwara A."/>
            <person name="Kiryu I."/>
            <person name="Inada M."/>
            <person name="Sakai T."/>
            <person name="Terashima S."/>
            <person name="Matsuura Y."/>
            <person name="Isowa K."/>
            <person name="Nakayasu C."/>
        </authorList>
    </citation>
    <scope>NUCLEOTIDE SEQUENCE</scope>
</reference>
<name>A0A5K7XX81_9VIRU</name>
<sequence length="137" mass="15776">MDQTLKIDHAPALLQLRADLLIALEQEKSQEADAIKQQINDLHDAENSPKELLPMVYDLNEDESAQDADIDRCINSCCCGKFNFKNLLDRTKNKIKIWFGNKRVFRVMFKIIKFLWAHSKLISAVIIFLTTLTTVLL</sequence>
<proteinExistence type="predicted"/>
<feature type="transmembrane region" description="Helical" evidence="1">
    <location>
        <begin position="114"/>
        <end position="136"/>
    </location>
</feature>
<keyword evidence="1" id="KW-0472">Membrane</keyword>
<evidence type="ECO:0000256" key="1">
    <source>
        <dbReference type="SAM" id="Phobius"/>
    </source>
</evidence>
<accession>A0A5K7XX81</accession>
<dbReference type="EMBL" id="LC506465">
    <property type="protein sequence ID" value="BBO54068.1"/>
    <property type="molecule type" value="Genomic_DNA"/>
</dbReference>
<protein>
    <submittedName>
        <fullName evidence="2">Uncharacterized protein</fullName>
    </submittedName>
</protein>
<keyword evidence="1" id="KW-1133">Transmembrane helix</keyword>
<organism evidence="2">
    <name type="scientific">Abalone asfa-like virus</name>
    <dbReference type="NCBI Taxonomy" id="2839893"/>
    <lineage>
        <taxon>Viruses</taxon>
        <taxon>Varidnaviria</taxon>
        <taxon>Bamfordvirae</taxon>
        <taxon>Nucleocytoviricota</taxon>
        <taxon>Pokkesviricetes</taxon>
        <taxon>Asfuvirales</taxon>
        <taxon>Asfarviridae</taxon>
    </lineage>
</organism>
<keyword evidence="1" id="KW-0812">Transmembrane</keyword>
<evidence type="ECO:0000313" key="2">
    <source>
        <dbReference type="EMBL" id="BBO54068.1"/>
    </source>
</evidence>